<evidence type="ECO:0000256" key="9">
    <source>
        <dbReference type="ARBA" id="ARBA00030816"/>
    </source>
</evidence>
<accession>D2W497</accession>
<dbReference type="GO" id="GO:0005968">
    <property type="term" value="C:Rab-protein geranylgeranyltransferase complex"/>
    <property type="evidence" value="ECO:0007669"/>
    <property type="project" value="TreeGrafter"/>
</dbReference>
<dbReference type="CDD" id="cd02894">
    <property type="entry name" value="GGTase-II"/>
    <property type="match status" value="1"/>
</dbReference>
<dbReference type="EMBL" id="GG738942">
    <property type="protein sequence ID" value="EFC36107.1"/>
    <property type="molecule type" value="Genomic_DNA"/>
</dbReference>
<keyword evidence="8" id="KW-0862">Zinc</keyword>
<dbReference type="Gene3D" id="1.50.10.20">
    <property type="match status" value="1"/>
</dbReference>
<evidence type="ECO:0000259" key="13">
    <source>
        <dbReference type="Pfam" id="PF00432"/>
    </source>
</evidence>
<dbReference type="InterPro" id="IPR001330">
    <property type="entry name" value="Prenyltrans"/>
</dbReference>
<dbReference type="EC" id="2.5.1.60" evidence="3"/>
<keyword evidence="6" id="KW-0479">Metal-binding</keyword>
<dbReference type="GO" id="GO:0046872">
    <property type="term" value="F:metal ion binding"/>
    <property type="evidence" value="ECO:0007669"/>
    <property type="project" value="UniProtKB-KW"/>
</dbReference>
<feature type="compositionally biased region" description="Basic and acidic residues" evidence="12">
    <location>
        <begin position="320"/>
        <end position="342"/>
    </location>
</feature>
<keyword evidence="7" id="KW-0677">Repeat</keyword>
<keyword evidence="15" id="KW-1185">Reference proteome</keyword>
<dbReference type="Pfam" id="PF00432">
    <property type="entry name" value="Prenyltrans"/>
    <property type="match status" value="1"/>
</dbReference>
<evidence type="ECO:0000256" key="7">
    <source>
        <dbReference type="ARBA" id="ARBA00022737"/>
    </source>
</evidence>
<dbReference type="OrthoDB" id="5428259at2759"/>
<dbReference type="GeneID" id="8860440"/>
<evidence type="ECO:0000256" key="12">
    <source>
        <dbReference type="SAM" id="MobiDB-lite"/>
    </source>
</evidence>
<feature type="compositionally biased region" description="Low complexity" evidence="12">
    <location>
        <begin position="397"/>
        <end position="420"/>
    </location>
</feature>
<evidence type="ECO:0000256" key="2">
    <source>
        <dbReference type="ARBA" id="ARBA00010497"/>
    </source>
</evidence>
<sequence>MSQQQTSPSSSVQEFAKHAHIDYIQHLEEKEQTTFEYCVTEHLRMSGMYWGLTGMDLMSESSKMNREHILQFIRDSYHADVGGFAGAPNHDAHILYTLSAVQLLVLLTSNIEEFLTLEQIEKIGEFIGSLQKEDGSFSGDKWGEIDTRFSYCALNCLALLGLLETCSNYRGDKINNKKYINVEKTVDYVLSCQNFDGGFGVCPGAESHAGQIFTCVGALSIAKALDRFDHDTLSWWLCERQCENGGLNGRPEKLSDVFVFDLSEDEEEENTFSKAKKIISSPPSLDPEINSKKRKSSVVSSNDEESPSSGSEKQTNFKKVKQDNRSTIHKSIDSFRKMKEAGHSASKVSHISVISDSSDEEKSPPSNNSAILISSDEEDDDVDSSVQHILNYRGHHASSSNVKSSPSSSKSKPAKASSSKADSETKYTVQTYLNFKKKRTSRQDTDSDSEEDRVVSPEK</sequence>
<organism evidence="15">
    <name type="scientific">Naegleria gruberi</name>
    <name type="common">Amoeba</name>
    <dbReference type="NCBI Taxonomy" id="5762"/>
    <lineage>
        <taxon>Eukaryota</taxon>
        <taxon>Discoba</taxon>
        <taxon>Heterolobosea</taxon>
        <taxon>Tetramitia</taxon>
        <taxon>Eutetramitia</taxon>
        <taxon>Vahlkampfiidae</taxon>
        <taxon>Naegleria</taxon>
    </lineage>
</organism>
<keyword evidence="5" id="KW-0808">Transferase</keyword>
<dbReference type="InterPro" id="IPR008930">
    <property type="entry name" value="Terpenoid_cyclase/PrenylTrfase"/>
</dbReference>
<proteinExistence type="inferred from homology"/>
<evidence type="ECO:0000256" key="11">
    <source>
        <dbReference type="ARBA" id="ARBA00047658"/>
    </source>
</evidence>
<dbReference type="KEGG" id="ngr:NAEGRDRAFT_76227"/>
<feature type="region of interest" description="Disordered" evidence="12">
    <location>
        <begin position="271"/>
        <end position="459"/>
    </location>
</feature>
<dbReference type="eggNOG" id="KOG0366">
    <property type="taxonomic scope" value="Eukaryota"/>
</dbReference>
<dbReference type="AlphaFoldDB" id="D2W497"/>
<dbReference type="STRING" id="5762.D2W497"/>
<evidence type="ECO:0000313" key="14">
    <source>
        <dbReference type="EMBL" id="EFC36107.1"/>
    </source>
</evidence>
<evidence type="ECO:0000256" key="8">
    <source>
        <dbReference type="ARBA" id="ARBA00022833"/>
    </source>
</evidence>
<evidence type="ECO:0000256" key="1">
    <source>
        <dbReference type="ARBA" id="ARBA00001947"/>
    </source>
</evidence>
<dbReference type="InterPro" id="IPR045089">
    <property type="entry name" value="PGGT1B-like"/>
</dbReference>
<dbReference type="InParanoid" id="D2W497"/>
<reference evidence="14 15" key="1">
    <citation type="journal article" date="2010" name="Cell">
        <title>The genome of Naegleria gruberi illuminates early eukaryotic versatility.</title>
        <authorList>
            <person name="Fritz-Laylin L.K."/>
            <person name="Prochnik S.E."/>
            <person name="Ginger M.L."/>
            <person name="Dacks J.B."/>
            <person name="Carpenter M.L."/>
            <person name="Field M.C."/>
            <person name="Kuo A."/>
            <person name="Paredez A."/>
            <person name="Chapman J."/>
            <person name="Pham J."/>
            <person name="Shu S."/>
            <person name="Neupane R."/>
            <person name="Cipriano M."/>
            <person name="Mancuso J."/>
            <person name="Tu H."/>
            <person name="Salamov A."/>
            <person name="Lindquist E."/>
            <person name="Shapiro H."/>
            <person name="Lucas S."/>
            <person name="Grigoriev I.V."/>
            <person name="Cande W.Z."/>
            <person name="Fulton C."/>
            <person name="Rokhsar D.S."/>
            <person name="Dawson S.C."/>
        </authorList>
    </citation>
    <scope>NUCLEOTIDE SEQUENCE [LARGE SCALE GENOMIC DNA]</scope>
    <source>
        <strain evidence="14 15">NEG-M</strain>
    </source>
</reference>
<dbReference type="RefSeq" id="XP_002668851.1">
    <property type="nucleotide sequence ID" value="XM_002668805.1"/>
</dbReference>
<dbReference type="InterPro" id="IPR026873">
    <property type="entry name" value="Ptb1"/>
</dbReference>
<dbReference type="Proteomes" id="UP000006671">
    <property type="component" value="Unassembled WGS sequence"/>
</dbReference>
<feature type="compositionally biased region" description="Low complexity" evidence="12">
    <location>
        <begin position="297"/>
        <end position="312"/>
    </location>
</feature>
<dbReference type="GO" id="GO:0004663">
    <property type="term" value="F:Rab geranylgeranyltransferase activity"/>
    <property type="evidence" value="ECO:0007669"/>
    <property type="project" value="UniProtKB-EC"/>
</dbReference>
<name>D2W497_NAEGR</name>
<gene>
    <name evidence="14" type="ORF">NAEGRDRAFT_76227</name>
</gene>
<dbReference type="VEuPathDB" id="AmoebaDB:NAEGRDRAFT_76227"/>
<evidence type="ECO:0000256" key="10">
    <source>
        <dbReference type="ARBA" id="ARBA00032766"/>
    </source>
</evidence>
<dbReference type="PANTHER" id="PTHR11774">
    <property type="entry name" value="GERANYLGERANYL TRANSFERASE TYPE BETA SUBUNIT"/>
    <property type="match status" value="1"/>
</dbReference>
<comment type="catalytic activity">
    <reaction evidence="11">
        <text>geranylgeranyl diphosphate + L-cysteinyl-[protein] = S-geranylgeranyl-L-cysteinyl-[protein] + diphosphate</text>
        <dbReference type="Rhea" id="RHEA:21240"/>
        <dbReference type="Rhea" id="RHEA-COMP:10131"/>
        <dbReference type="Rhea" id="RHEA-COMP:11537"/>
        <dbReference type="ChEBI" id="CHEBI:29950"/>
        <dbReference type="ChEBI" id="CHEBI:33019"/>
        <dbReference type="ChEBI" id="CHEBI:57533"/>
        <dbReference type="ChEBI" id="CHEBI:86021"/>
        <dbReference type="EC" id="2.5.1.60"/>
    </reaction>
</comment>
<dbReference type="PANTHER" id="PTHR11774:SF11">
    <property type="entry name" value="GERANYLGERANYL TRANSFERASE TYPE-2 SUBUNIT BETA"/>
    <property type="match status" value="1"/>
</dbReference>
<feature type="compositionally biased region" description="Low complexity" evidence="12">
    <location>
        <begin position="346"/>
        <end position="356"/>
    </location>
</feature>
<protein>
    <recommendedName>
        <fullName evidence="3">protein geranylgeranyltransferase type II</fullName>
        <ecNumber evidence="3">2.5.1.60</ecNumber>
    </recommendedName>
    <alternativeName>
        <fullName evidence="9">Geranylgeranyl transferase type II subunit beta</fullName>
    </alternativeName>
    <alternativeName>
        <fullName evidence="10">Type II protein geranyl-geranyltransferase subunit beta</fullName>
    </alternativeName>
</protein>
<evidence type="ECO:0000256" key="6">
    <source>
        <dbReference type="ARBA" id="ARBA00022723"/>
    </source>
</evidence>
<comment type="similarity">
    <text evidence="2">Belongs to the protein prenyltransferase subunit beta family.</text>
</comment>
<evidence type="ECO:0000313" key="15">
    <source>
        <dbReference type="Proteomes" id="UP000006671"/>
    </source>
</evidence>
<keyword evidence="4" id="KW-0637">Prenyltransferase</keyword>
<evidence type="ECO:0000256" key="3">
    <source>
        <dbReference type="ARBA" id="ARBA00012656"/>
    </source>
</evidence>
<evidence type="ECO:0000256" key="5">
    <source>
        <dbReference type="ARBA" id="ARBA00022679"/>
    </source>
</evidence>
<dbReference type="SUPFAM" id="SSF48239">
    <property type="entry name" value="Terpenoid cyclases/Protein prenyltransferases"/>
    <property type="match status" value="1"/>
</dbReference>
<evidence type="ECO:0000256" key="4">
    <source>
        <dbReference type="ARBA" id="ARBA00022602"/>
    </source>
</evidence>
<feature type="non-terminal residue" evidence="14">
    <location>
        <position position="459"/>
    </location>
</feature>
<feature type="domain" description="Prenyltransferase alpha-alpha toroid" evidence="13">
    <location>
        <begin position="15"/>
        <end position="257"/>
    </location>
</feature>
<comment type="cofactor">
    <cofactor evidence="1">
        <name>Zn(2+)</name>
        <dbReference type="ChEBI" id="CHEBI:29105"/>
    </cofactor>
</comment>